<keyword evidence="1" id="KW-1133">Transmembrane helix</keyword>
<name>A0A0U4G4T2_9BACI</name>
<evidence type="ECO:0000313" key="3">
    <source>
        <dbReference type="Proteomes" id="UP000050331"/>
    </source>
</evidence>
<dbReference type="EMBL" id="CP013862">
    <property type="protein sequence ID" value="ALX47674.1"/>
    <property type="molecule type" value="Genomic_DNA"/>
</dbReference>
<dbReference type="RefSeq" id="WP_068441679.1">
    <property type="nucleotide sequence ID" value="NZ_CP013862.1"/>
</dbReference>
<dbReference type="Proteomes" id="UP000050331">
    <property type="component" value="Chromosome"/>
</dbReference>
<evidence type="ECO:0000256" key="1">
    <source>
        <dbReference type="SAM" id="Phobius"/>
    </source>
</evidence>
<feature type="transmembrane region" description="Helical" evidence="1">
    <location>
        <begin position="20"/>
        <end position="38"/>
    </location>
</feature>
<organism evidence="2 3">
    <name type="scientific">Lentibacillus amyloliquefaciens</name>
    <dbReference type="NCBI Taxonomy" id="1472767"/>
    <lineage>
        <taxon>Bacteria</taxon>
        <taxon>Bacillati</taxon>
        <taxon>Bacillota</taxon>
        <taxon>Bacilli</taxon>
        <taxon>Bacillales</taxon>
        <taxon>Bacillaceae</taxon>
        <taxon>Lentibacillus</taxon>
    </lineage>
</organism>
<feature type="transmembrane region" description="Helical" evidence="1">
    <location>
        <begin position="154"/>
        <end position="178"/>
    </location>
</feature>
<dbReference type="AlphaFoldDB" id="A0A0U4G4T2"/>
<sequence length="181" mass="20433">MNKELEQEVERVRKQMKKGYLVFLAILLLGIGSLAYNFMKGSYAFEIVFFFSFIAAMVIIRYLPIITLPARFSKVINSILIVLGFIIIGLIFSTIWTNITFPFEEIPDTIDPDTIGILNQFGIQIKYAVLTSTSLFLTVILLNKKSVWTSPMLLAILGLAILLLPFVLLCVIKFYGLLKGL</sequence>
<gene>
    <name evidence="2" type="ORF">AOX59_03080</name>
</gene>
<keyword evidence="1" id="KW-0812">Transmembrane</keyword>
<dbReference type="STRING" id="1472767.AOX59_03080"/>
<proteinExistence type="predicted"/>
<feature type="transmembrane region" description="Helical" evidence="1">
    <location>
        <begin position="121"/>
        <end position="142"/>
    </location>
</feature>
<dbReference type="KEGG" id="lao:AOX59_03080"/>
<feature type="transmembrane region" description="Helical" evidence="1">
    <location>
        <begin position="44"/>
        <end position="63"/>
    </location>
</feature>
<protein>
    <submittedName>
        <fullName evidence="2">Uncharacterized protein</fullName>
    </submittedName>
</protein>
<keyword evidence="3" id="KW-1185">Reference proteome</keyword>
<accession>A0A0U4G4T2</accession>
<keyword evidence="1" id="KW-0472">Membrane</keyword>
<reference evidence="2 3" key="1">
    <citation type="submission" date="2016-01" db="EMBL/GenBank/DDBJ databases">
        <title>Complete genome sequence of strain Lentibacillus amyloliquefaciens LAM0015T isolated from saline sediment.</title>
        <authorList>
            <person name="Wang J.-L."/>
            <person name="He M.-X."/>
        </authorList>
    </citation>
    <scope>NUCLEOTIDE SEQUENCE [LARGE SCALE GENOMIC DNA]</scope>
    <source>
        <strain evidence="2 3">LAM0015</strain>
    </source>
</reference>
<evidence type="ECO:0000313" key="2">
    <source>
        <dbReference type="EMBL" id="ALX47674.1"/>
    </source>
</evidence>
<feature type="transmembrane region" description="Helical" evidence="1">
    <location>
        <begin position="75"/>
        <end position="101"/>
    </location>
</feature>